<protein>
    <submittedName>
        <fullName evidence="5">Bacitracin ABC transporter ATP-binding protein</fullName>
    </submittedName>
</protein>
<dbReference type="InterPro" id="IPR003593">
    <property type="entry name" value="AAA+_ATPase"/>
</dbReference>
<dbReference type="RefSeq" id="WP_098386547.1">
    <property type="nucleotide sequence ID" value="NZ_NTXK01000050.1"/>
</dbReference>
<dbReference type="Gene3D" id="3.40.50.300">
    <property type="entry name" value="P-loop containing nucleotide triphosphate hydrolases"/>
    <property type="match status" value="1"/>
</dbReference>
<dbReference type="PROSITE" id="PS50893">
    <property type="entry name" value="ABC_TRANSPORTER_2"/>
    <property type="match status" value="1"/>
</dbReference>
<dbReference type="Proteomes" id="UP000223777">
    <property type="component" value="Unassembled WGS sequence"/>
</dbReference>
<reference evidence="5 6" key="1">
    <citation type="submission" date="2017-09" db="EMBL/GenBank/DDBJ databases">
        <title>Large-scale bioinformatics analysis of Bacillus genomes uncovers conserved roles of natural products in bacterial physiology.</title>
        <authorList>
            <consortium name="Agbiome Team Llc"/>
            <person name="Bleich R.M."/>
            <person name="Grubbs K.J."/>
            <person name="Santa Maria K.C."/>
            <person name="Allen S.E."/>
            <person name="Farag S."/>
            <person name="Shank E.A."/>
            <person name="Bowers A."/>
        </authorList>
    </citation>
    <scope>NUCLEOTIDE SEQUENCE [LARGE SCALE GENOMIC DNA]</scope>
    <source>
        <strain evidence="5 6">AFS050027</strain>
    </source>
</reference>
<gene>
    <name evidence="5" type="ORF">CN984_29615</name>
</gene>
<dbReference type="InterPro" id="IPR027417">
    <property type="entry name" value="P-loop_NTPase"/>
</dbReference>
<organism evidence="5 6">
    <name type="scientific">Bacillus cereus</name>
    <dbReference type="NCBI Taxonomy" id="1396"/>
    <lineage>
        <taxon>Bacteria</taxon>
        <taxon>Bacillati</taxon>
        <taxon>Bacillota</taxon>
        <taxon>Bacilli</taxon>
        <taxon>Bacillales</taxon>
        <taxon>Bacillaceae</taxon>
        <taxon>Bacillus</taxon>
        <taxon>Bacillus cereus group</taxon>
    </lineage>
</organism>
<evidence type="ECO:0000313" key="5">
    <source>
        <dbReference type="EMBL" id="PGO20630.1"/>
    </source>
</evidence>
<dbReference type="InterPro" id="IPR017871">
    <property type="entry name" value="ABC_transporter-like_CS"/>
</dbReference>
<keyword evidence="3" id="KW-0547">Nucleotide-binding</keyword>
<dbReference type="Pfam" id="PF00005">
    <property type="entry name" value="ABC_tran"/>
    <property type="match status" value="1"/>
</dbReference>
<sequence length="307" mass="34491">MKYVLETADLIKIYESKTVVDSISLHIKKGEVYGLLGENGAGKTTTIRIIMGLLKPTSGDIYIFGNKLDINNRSFLGNIGSIIEYPGFYGNLSANDNLKISSNYMGVKDSKAIDRVLNIVNLQNVQHQKVKNFSLGMKQRLGIARSLLHNPDLLLLDEPTNGLDPAGIKEVRELLIELAKEHQKTILVSSHILSEVQQLADKIGIIHEGKLLEESSVDKLEDKFEKYIRIKVNNINKCIGILKENIKDLDYRFSNTDILINHFEGNTAELNKLLIFAGIDVYEIVTVKQTLEDYFMQITGGINQCNR</sequence>
<name>A0A2B9P187_BACCE</name>
<evidence type="ECO:0000256" key="1">
    <source>
        <dbReference type="ARBA" id="ARBA00005417"/>
    </source>
</evidence>
<dbReference type="GO" id="GO:0005524">
    <property type="term" value="F:ATP binding"/>
    <property type="evidence" value="ECO:0007669"/>
    <property type="project" value="UniProtKB-KW"/>
</dbReference>
<evidence type="ECO:0000256" key="3">
    <source>
        <dbReference type="ARBA" id="ARBA00022741"/>
    </source>
</evidence>
<evidence type="ECO:0000256" key="4">
    <source>
        <dbReference type="ARBA" id="ARBA00022840"/>
    </source>
</evidence>
<evidence type="ECO:0000313" key="6">
    <source>
        <dbReference type="Proteomes" id="UP000223777"/>
    </source>
</evidence>
<dbReference type="PANTHER" id="PTHR43335:SF8">
    <property type="entry name" value="ABC TRANSPORTER, ATP-BINDING PROTEIN"/>
    <property type="match status" value="1"/>
</dbReference>
<dbReference type="PROSITE" id="PS00211">
    <property type="entry name" value="ABC_TRANSPORTER_1"/>
    <property type="match status" value="1"/>
</dbReference>
<dbReference type="SMART" id="SM00382">
    <property type="entry name" value="AAA"/>
    <property type="match status" value="1"/>
</dbReference>
<dbReference type="GO" id="GO:0016887">
    <property type="term" value="F:ATP hydrolysis activity"/>
    <property type="evidence" value="ECO:0007669"/>
    <property type="project" value="InterPro"/>
</dbReference>
<proteinExistence type="inferred from homology"/>
<keyword evidence="2" id="KW-0813">Transport</keyword>
<accession>A0A2B9P187</accession>
<dbReference type="AlphaFoldDB" id="A0A2B9P187"/>
<keyword evidence="4 5" id="KW-0067">ATP-binding</keyword>
<dbReference type="EMBL" id="NUIL01000079">
    <property type="protein sequence ID" value="PGO20630.1"/>
    <property type="molecule type" value="Genomic_DNA"/>
</dbReference>
<dbReference type="PANTHER" id="PTHR43335">
    <property type="entry name" value="ABC TRANSPORTER, ATP-BINDING PROTEIN"/>
    <property type="match status" value="1"/>
</dbReference>
<dbReference type="SUPFAM" id="SSF52540">
    <property type="entry name" value="P-loop containing nucleoside triphosphate hydrolases"/>
    <property type="match status" value="1"/>
</dbReference>
<dbReference type="InterPro" id="IPR003439">
    <property type="entry name" value="ABC_transporter-like_ATP-bd"/>
</dbReference>
<evidence type="ECO:0000256" key="2">
    <source>
        <dbReference type="ARBA" id="ARBA00022448"/>
    </source>
</evidence>
<comment type="caution">
    <text evidence="5">The sequence shown here is derived from an EMBL/GenBank/DDBJ whole genome shotgun (WGS) entry which is preliminary data.</text>
</comment>
<comment type="similarity">
    <text evidence="1">Belongs to the ABC transporter superfamily.</text>
</comment>